<keyword evidence="2" id="KW-0503">Monooxygenase</keyword>
<dbReference type="PANTHER" id="PTHR46865:SF8">
    <property type="entry name" value="POSSIBLE OXIDOREDUCTASE"/>
    <property type="match status" value="1"/>
</dbReference>
<organism evidence="2 3">
    <name type="scientific">Brevibacterium daeguense</name>
    <dbReference type="NCBI Taxonomy" id="909936"/>
    <lineage>
        <taxon>Bacteria</taxon>
        <taxon>Bacillati</taxon>
        <taxon>Actinomycetota</taxon>
        <taxon>Actinomycetes</taxon>
        <taxon>Micrococcales</taxon>
        <taxon>Brevibacteriaceae</taxon>
        <taxon>Brevibacterium</taxon>
    </lineage>
</organism>
<evidence type="ECO:0000313" key="3">
    <source>
        <dbReference type="Proteomes" id="UP001501586"/>
    </source>
</evidence>
<dbReference type="InterPro" id="IPR036188">
    <property type="entry name" value="FAD/NAD-bd_sf"/>
</dbReference>
<dbReference type="PRINTS" id="PR00420">
    <property type="entry name" value="RNGMNOXGNASE"/>
</dbReference>
<dbReference type="GO" id="GO:0004497">
    <property type="term" value="F:monooxygenase activity"/>
    <property type="evidence" value="ECO:0007669"/>
    <property type="project" value="UniProtKB-KW"/>
</dbReference>
<dbReference type="InterPro" id="IPR051704">
    <property type="entry name" value="FAD_aromatic-hydroxylase"/>
</dbReference>
<feature type="domain" description="FAD-binding" evidence="1">
    <location>
        <begin position="4"/>
        <end position="335"/>
    </location>
</feature>
<dbReference type="InterPro" id="IPR002938">
    <property type="entry name" value="FAD-bd"/>
</dbReference>
<dbReference type="SUPFAM" id="SSF51905">
    <property type="entry name" value="FAD/NAD(P)-binding domain"/>
    <property type="match status" value="1"/>
</dbReference>
<dbReference type="RefSeq" id="WP_236863759.1">
    <property type="nucleotide sequence ID" value="NZ_BAABAZ010000004.1"/>
</dbReference>
<gene>
    <name evidence="2" type="ORF">GCM10022261_12120</name>
</gene>
<dbReference type="Gene3D" id="3.50.50.60">
    <property type="entry name" value="FAD/NAD(P)-binding domain"/>
    <property type="match status" value="1"/>
</dbReference>
<accession>A0ABP8EII3</accession>
<sequence length="386" mass="42155">MARSVVICGAGIAGLSLAHELVRHRWDVTIVERAPGPREQGYMMDFFGPGYVAAERMGILDRLRELSYDVKALAYVDHRGRTRAGLSYAKFSQALDGRLLSIMRPDLERALRAAVGSGADIRYGRTVSGFSEEGDGVAVELDDGSRRHVDLLVGADGIHSRIRSLLLGTNQLRYLGLHTAAFIFSDPAVHAALGSRFVMTDTVDRVIGLYGLREGRVAAFAAHTSAEQALPDDPRAALLDRYAGLGWVIPHALEQCPPNDELYYDQVAQVELPRWHRGHVALLGDSCQAVSLLAGQGASLAVAGAHLLAGHLASAPSVPVALARYERQWRPVVTARQEASRRGAEWFLPLSQARRRQRLLMLRLMNLPGLNRLLAGGLVGRTRLRT</sequence>
<reference evidence="3" key="1">
    <citation type="journal article" date="2019" name="Int. J. Syst. Evol. Microbiol.">
        <title>The Global Catalogue of Microorganisms (GCM) 10K type strain sequencing project: providing services to taxonomists for standard genome sequencing and annotation.</title>
        <authorList>
            <consortium name="The Broad Institute Genomics Platform"/>
            <consortium name="The Broad Institute Genome Sequencing Center for Infectious Disease"/>
            <person name="Wu L."/>
            <person name="Ma J."/>
        </authorList>
    </citation>
    <scope>NUCLEOTIDE SEQUENCE [LARGE SCALE GENOMIC DNA]</scope>
    <source>
        <strain evidence="3">JCM 17458</strain>
    </source>
</reference>
<dbReference type="EMBL" id="BAABAZ010000004">
    <property type="protein sequence ID" value="GAA4283681.1"/>
    <property type="molecule type" value="Genomic_DNA"/>
</dbReference>
<evidence type="ECO:0000259" key="1">
    <source>
        <dbReference type="Pfam" id="PF01494"/>
    </source>
</evidence>
<keyword evidence="2" id="KW-0560">Oxidoreductase</keyword>
<protein>
    <submittedName>
        <fullName evidence="2">FAD-dependent monooxygenase</fullName>
    </submittedName>
</protein>
<dbReference type="Proteomes" id="UP001501586">
    <property type="component" value="Unassembled WGS sequence"/>
</dbReference>
<name>A0ABP8EII3_9MICO</name>
<keyword evidence="3" id="KW-1185">Reference proteome</keyword>
<dbReference type="PANTHER" id="PTHR46865">
    <property type="entry name" value="OXIDOREDUCTASE-RELATED"/>
    <property type="match status" value="1"/>
</dbReference>
<dbReference type="Pfam" id="PF01494">
    <property type="entry name" value="FAD_binding_3"/>
    <property type="match status" value="1"/>
</dbReference>
<evidence type="ECO:0000313" key="2">
    <source>
        <dbReference type="EMBL" id="GAA4283681.1"/>
    </source>
</evidence>
<comment type="caution">
    <text evidence="2">The sequence shown here is derived from an EMBL/GenBank/DDBJ whole genome shotgun (WGS) entry which is preliminary data.</text>
</comment>
<proteinExistence type="predicted"/>